<feature type="chain" id="PRO_5047462433" evidence="3">
    <location>
        <begin position="24"/>
        <end position="435"/>
    </location>
</feature>
<sequence>MLRPFAAALAATSVLALAAPAAAAGLNAQEQKLVAAAAAENARSLALLEKLVNVNSGTMNLEGVTEVGKMMRAELEPLGFKVEWIPMKEVGRAGHIVATHKGSGKGKRMLLIGHMDTVFEKDSPFQTFVRKGDIVEGPGVNDMKGGLVIMVAALRAMKAAGTLKDADINIVLTGDEERSGDPVTISRRDLIAAATRSDLALEFEGLAQEDGKDMGSIARRSSNTWTVKVMAKPGHSSGVFSERAGFGAIYDLARILDAFRRDLREPNATYNVGLILGGASADLNADETGGTATGKSNIIAATALARGDLRTLSNDQTERMAKKMREIVGQNLNGAKAELEFSEGYPAMAPTEGSRKLLGKLNEVNKDLGLAVMPELDPLKRGAGDISFVADKVDGLIGLGAAGEGSHAPGETMEVASLDRQTKRAALLMTRLSRP</sequence>
<keyword evidence="2" id="KW-0378">Hydrolase</keyword>
<evidence type="ECO:0000256" key="1">
    <source>
        <dbReference type="ARBA" id="ARBA00022723"/>
    </source>
</evidence>
<evidence type="ECO:0000256" key="2">
    <source>
        <dbReference type="ARBA" id="ARBA00022801"/>
    </source>
</evidence>
<dbReference type="SUPFAM" id="SSF55031">
    <property type="entry name" value="Bacterial exopeptidase dimerisation domain"/>
    <property type="match status" value="1"/>
</dbReference>
<protein>
    <submittedName>
        <fullName evidence="5">M20/M25/M40 family metallo-hydrolase</fullName>
    </submittedName>
</protein>
<dbReference type="Gene3D" id="3.30.70.360">
    <property type="match status" value="1"/>
</dbReference>
<evidence type="ECO:0000313" key="6">
    <source>
        <dbReference type="Proteomes" id="UP001597216"/>
    </source>
</evidence>
<evidence type="ECO:0000259" key="4">
    <source>
        <dbReference type="Pfam" id="PF07687"/>
    </source>
</evidence>
<dbReference type="InterPro" id="IPR036264">
    <property type="entry name" value="Bact_exopeptidase_dim_dom"/>
</dbReference>
<dbReference type="PANTHER" id="PTHR43808">
    <property type="entry name" value="ACETYLORNITHINE DEACETYLASE"/>
    <property type="match status" value="1"/>
</dbReference>
<accession>A0ABW3SXP1</accession>
<dbReference type="Pfam" id="PF01546">
    <property type="entry name" value="Peptidase_M20"/>
    <property type="match status" value="1"/>
</dbReference>
<dbReference type="InterPro" id="IPR011650">
    <property type="entry name" value="Peptidase_M20_dimer"/>
</dbReference>
<dbReference type="PANTHER" id="PTHR43808:SF32">
    <property type="entry name" value="ARGE_DAPE-RELATED DEACYLASE"/>
    <property type="match status" value="1"/>
</dbReference>
<dbReference type="Pfam" id="PF07687">
    <property type="entry name" value="M20_dimer"/>
    <property type="match status" value="1"/>
</dbReference>
<evidence type="ECO:0000313" key="5">
    <source>
        <dbReference type="EMBL" id="MFD1189336.1"/>
    </source>
</evidence>
<gene>
    <name evidence="5" type="ORF">ACFQ27_01980</name>
</gene>
<keyword evidence="6" id="KW-1185">Reference proteome</keyword>
<dbReference type="EMBL" id="JBHTLQ010000003">
    <property type="protein sequence ID" value="MFD1189336.1"/>
    <property type="molecule type" value="Genomic_DNA"/>
</dbReference>
<proteinExistence type="predicted"/>
<dbReference type="InterPro" id="IPR050072">
    <property type="entry name" value="Peptidase_M20A"/>
</dbReference>
<dbReference type="SUPFAM" id="SSF53187">
    <property type="entry name" value="Zn-dependent exopeptidases"/>
    <property type="match status" value="1"/>
</dbReference>
<dbReference type="InterPro" id="IPR002933">
    <property type="entry name" value="Peptidase_M20"/>
</dbReference>
<dbReference type="Proteomes" id="UP001597216">
    <property type="component" value="Unassembled WGS sequence"/>
</dbReference>
<keyword evidence="3" id="KW-0732">Signal</keyword>
<evidence type="ECO:0000256" key="3">
    <source>
        <dbReference type="SAM" id="SignalP"/>
    </source>
</evidence>
<keyword evidence="1" id="KW-0479">Metal-binding</keyword>
<comment type="caution">
    <text evidence="5">The sequence shown here is derived from an EMBL/GenBank/DDBJ whole genome shotgun (WGS) entry which is preliminary data.</text>
</comment>
<feature type="signal peptide" evidence="3">
    <location>
        <begin position="1"/>
        <end position="23"/>
    </location>
</feature>
<dbReference type="RefSeq" id="WP_377352197.1">
    <property type="nucleotide sequence ID" value="NZ_JBHTLQ010000003.1"/>
</dbReference>
<name>A0ABW3SXP1_9CAUL</name>
<dbReference type="Gene3D" id="3.40.630.10">
    <property type="entry name" value="Zn peptidases"/>
    <property type="match status" value="1"/>
</dbReference>
<feature type="domain" description="Peptidase M20 dimerisation" evidence="4">
    <location>
        <begin position="217"/>
        <end position="332"/>
    </location>
</feature>
<organism evidence="5 6">
    <name type="scientific">Phenylobacterium conjunctum</name>
    <dbReference type="NCBI Taxonomy" id="1298959"/>
    <lineage>
        <taxon>Bacteria</taxon>
        <taxon>Pseudomonadati</taxon>
        <taxon>Pseudomonadota</taxon>
        <taxon>Alphaproteobacteria</taxon>
        <taxon>Caulobacterales</taxon>
        <taxon>Caulobacteraceae</taxon>
        <taxon>Phenylobacterium</taxon>
    </lineage>
</organism>
<reference evidence="6" key="1">
    <citation type="journal article" date="2019" name="Int. J. Syst. Evol. Microbiol.">
        <title>The Global Catalogue of Microorganisms (GCM) 10K type strain sequencing project: providing services to taxonomists for standard genome sequencing and annotation.</title>
        <authorList>
            <consortium name="The Broad Institute Genomics Platform"/>
            <consortium name="The Broad Institute Genome Sequencing Center for Infectious Disease"/>
            <person name="Wu L."/>
            <person name="Ma J."/>
        </authorList>
    </citation>
    <scope>NUCLEOTIDE SEQUENCE [LARGE SCALE GENOMIC DNA]</scope>
    <source>
        <strain evidence="6">CCUG 55074</strain>
    </source>
</reference>